<accession>A0A1H2XHS6</accession>
<comment type="function">
    <text evidence="9">CRISPR (clustered regularly interspaced short palindromic repeat), is an adaptive immune system that provides protection against mobile genetic elements (viruses, transposable elements and conjugative plasmids). CRISPR clusters contain sequences complementary to antecedent mobile elements and target invading nucleic acids. CRISPR clusters are transcribed and processed into CRISPR RNA (crRNA). Functions as a ssRNA-specific endoribonuclease. Involved in the integration of spacer DNA into the CRISPR cassette.</text>
</comment>
<comment type="caution">
    <text evidence="9">Lacks conserved residue(s) required for the propagation of feature annotation.</text>
</comment>
<evidence type="ECO:0000313" key="11">
    <source>
        <dbReference type="Proteomes" id="UP000182589"/>
    </source>
</evidence>
<keyword evidence="6 9" id="KW-0378">Hydrolase</keyword>
<keyword evidence="7" id="KW-0460">Magnesium</keyword>
<gene>
    <name evidence="9" type="primary">cas2</name>
    <name evidence="10" type="ORF">SAMN04489725_1212</name>
</gene>
<dbReference type="GO" id="GO:0043571">
    <property type="term" value="P:maintenance of CRISPR repeat elements"/>
    <property type="evidence" value="ECO:0007669"/>
    <property type="project" value="UniProtKB-UniRule"/>
</dbReference>
<keyword evidence="8 9" id="KW-0051">Antiviral defense</keyword>
<keyword evidence="5 9" id="KW-0255">Endonuclease</keyword>
<evidence type="ECO:0000256" key="1">
    <source>
        <dbReference type="ARBA" id="ARBA00001946"/>
    </source>
</evidence>
<evidence type="ECO:0000256" key="9">
    <source>
        <dbReference type="HAMAP-Rule" id="MF_01471"/>
    </source>
</evidence>
<dbReference type="InterPro" id="IPR021127">
    <property type="entry name" value="CRISPR_associated_Cas2"/>
</dbReference>
<dbReference type="GO" id="GO:0004521">
    <property type="term" value="F:RNA endonuclease activity"/>
    <property type="evidence" value="ECO:0007669"/>
    <property type="project" value="InterPro"/>
</dbReference>
<dbReference type="SUPFAM" id="SSF143430">
    <property type="entry name" value="TTP0101/SSO1404-like"/>
    <property type="match status" value="1"/>
</dbReference>
<evidence type="ECO:0000256" key="2">
    <source>
        <dbReference type="ARBA" id="ARBA00009959"/>
    </source>
</evidence>
<evidence type="ECO:0000256" key="8">
    <source>
        <dbReference type="ARBA" id="ARBA00023118"/>
    </source>
</evidence>
<keyword evidence="4" id="KW-0479">Metal-binding</keyword>
<dbReference type="STRING" id="89784.SAMN04489725_1212"/>
<organism evidence="10 11">
    <name type="scientific">Alicyclobacillus hesperidum</name>
    <dbReference type="NCBI Taxonomy" id="89784"/>
    <lineage>
        <taxon>Bacteria</taxon>
        <taxon>Bacillati</taxon>
        <taxon>Bacillota</taxon>
        <taxon>Bacilli</taxon>
        <taxon>Bacillales</taxon>
        <taxon>Alicyclobacillaceae</taxon>
        <taxon>Alicyclobacillus</taxon>
    </lineage>
</organism>
<dbReference type="NCBIfam" id="TIGR01573">
    <property type="entry name" value="cas2"/>
    <property type="match status" value="1"/>
</dbReference>
<keyword evidence="11" id="KW-1185">Reference proteome</keyword>
<comment type="similarity">
    <text evidence="2 9">Belongs to the CRISPR-associated endoribonuclease Cas2 protein family.</text>
</comment>
<dbReference type="Pfam" id="PF09827">
    <property type="entry name" value="CRISPR_Cas2"/>
    <property type="match status" value="1"/>
</dbReference>
<evidence type="ECO:0000256" key="7">
    <source>
        <dbReference type="ARBA" id="ARBA00022842"/>
    </source>
</evidence>
<dbReference type="GO" id="GO:0016787">
    <property type="term" value="F:hydrolase activity"/>
    <property type="evidence" value="ECO:0007669"/>
    <property type="project" value="UniProtKB-KW"/>
</dbReference>
<comment type="subunit">
    <text evidence="9">Homodimer, forms a heterotetramer with a Cas1 homodimer.</text>
</comment>
<dbReference type="EMBL" id="FNOJ01000021">
    <property type="protein sequence ID" value="SDW92443.1"/>
    <property type="molecule type" value="Genomic_DNA"/>
</dbReference>
<dbReference type="EC" id="3.1.-.-" evidence="9"/>
<evidence type="ECO:0000313" key="10">
    <source>
        <dbReference type="EMBL" id="SDW92443.1"/>
    </source>
</evidence>
<evidence type="ECO:0000256" key="5">
    <source>
        <dbReference type="ARBA" id="ARBA00022759"/>
    </source>
</evidence>
<proteinExistence type="inferred from homology"/>
<name>A0A1H2XHS6_9BACL</name>
<reference evidence="11" key="1">
    <citation type="submission" date="2016-10" db="EMBL/GenBank/DDBJ databases">
        <authorList>
            <person name="Varghese N."/>
        </authorList>
    </citation>
    <scope>NUCLEOTIDE SEQUENCE [LARGE SCALE GENOMIC DNA]</scope>
    <source>
        <strain evidence="11">DSM 12489</strain>
    </source>
</reference>
<evidence type="ECO:0000256" key="4">
    <source>
        <dbReference type="ARBA" id="ARBA00022723"/>
    </source>
</evidence>
<dbReference type="HAMAP" id="MF_01471">
    <property type="entry name" value="Cas2"/>
    <property type="match status" value="1"/>
</dbReference>
<protein>
    <recommendedName>
        <fullName evidence="9">CRISPR-associated endoribonuclease Cas2</fullName>
        <ecNumber evidence="9">3.1.-.-</ecNumber>
    </recommendedName>
</protein>
<comment type="cofactor">
    <cofactor evidence="1">
        <name>Mg(2+)</name>
        <dbReference type="ChEBI" id="CHEBI:18420"/>
    </cofactor>
</comment>
<evidence type="ECO:0000256" key="6">
    <source>
        <dbReference type="ARBA" id="ARBA00022801"/>
    </source>
</evidence>
<dbReference type="InterPro" id="IPR019199">
    <property type="entry name" value="Virulence_VapD/CRISPR_Cas2"/>
</dbReference>
<keyword evidence="3 9" id="KW-0540">Nuclease</keyword>
<dbReference type="Proteomes" id="UP000182589">
    <property type="component" value="Unassembled WGS sequence"/>
</dbReference>
<dbReference type="AlphaFoldDB" id="A0A1H2XHS6"/>
<dbReference type="GO" id="GO:0046872">
    <property type="term" value="F:metal ion binding"/>
    <property type="evidence" value="ECO:0007669"/>
    <property type="project" value="UniProtKB-KW"/>
</dbReference>
<dbReference type="GO" id="GO:0051607">
    <property type="term" value="P:defense response to virus"/>
    <property type="evidence" value="ECO:0007669"/>
    <property type="project" value="UniProtKB-UniRule"/>
</dbReference>
<sequence length="99" mass="11755">MVLFDLPVTTKAERKAATQFRQFLLNDGYYMMQYSCYCRICGSYEMAEKHERRLQANLPDKGSIRTLLVTEKQFMRMKILVGNYAPNERRMQSEQLVLF</sequence>
<evidence type="ECO:0000256" key="3">
    <source>
        <dbReference type="ARBA" id="ARBA00022722"/>
    </source>
</evidence>